<organism evidence="8">
    <name type="scientific">Cacopsylla melanoneura</name>
    <dbReference type="NCBI Taxonomy" id="428564"/>
    <lineage>
        <taxon>Eukaryota</taxon>
        <taxon>Metazoa</taxon>
        <taxon>Ecdysozoa</taxon>
        <taxon>Arthropoda</taxon>
        <taxon>Hexapoda</taxon>
        <taxon>Insecta</taxon>
        <taxon>Pterygota</taxon>
        <taxon>Neoptera</taxon>
        <taxon>Paraneoptera</taxon>
        <taxon>Hemiptera</taxon>
        <taxon>Sternorrhyncha</taxon>
        <taxon>Psylloidea</taxon>
        <taxon>Psyllidae</taxon>
        <taxon>Psyllinae</taxon>
        <taxon>Cacopsylla</taxon>
    </lineage>
</organism>
<dbReference type="EMBL" id="HBUF01588446">
    <property type="protein sequence ID" value="CAG6772543.1"/>
    <property type="molecule type" value="Transcribed_RNA"/>
</dbReference>
<evidence type="ECO:0000256" key="1">
    <source>
        <dbReference type="ARBA" id="ARBA00022729"/>
    </source>
</evidence>
<dbReference type="Gene3D" id="3.90.290.10">
    <property type="entry name" value="TGF-beta binding (TB) domain"/>
    <property type="match status" value="1"/>
</dbReference>
<keyword evidence="5" id="KW-0472">Membrane</keyword>
<reference evidence="8" key="1">
    <citation type="submission" date="2021-05" db="EMBL/GenBank/DDBJ databases">
        <authorList>
            <person name="Alioto T."/>
            <person name="Alioto T."/>
            <person name="Gomez Garrido J."/>
        </authorList>
    </citation>
    <scope>NUCLEOTIDE SEQUENCE</scope>
</reference>
<dbReference type="InterPro" id="IPR036058">
    <property type="entry name" value="Kazal_dom_sf"/>
</dbReference>
<dbReference type="EMBL" id="HBUF01292886">
    <property type="protein sequence ID" value="CAG6689554.1"/>
    <property type="molecule type" value="Transcribed_RNA"/>
</dbReference>
<feature type="domain" description="Kazal-like" evidence="7">
    <location>
        <begin position="278"/>
        <end position="335"/>
    </location>
</feature>
<keyword evidence="5" id="KW-0812">Transmembrane</keyword>
<dbReference type="SMART" id="SM00280">
    <property type="entry name" value="KAZAL"/>
    <property type="match status" value="3"/>
</dbReference>
<keyword evidence="4" id="KW-0325">Glycoprotein</keyword>
<keyword evidence="2" id="KW-0677">Repeat</keyword>
<dbReference type="GO" id="GO:0005615">
    <property type="term" value="C:extracellular space"/>
    <property type="evidence" value="ECO:0007669"/>
    <property type="project" value="TreeGrafter"/>
</dbReference>
<dbReference type="EMBL" id="HBUF01588448">
    <property type="protein sequence ID" value="CAG6772547.1"/>
    <property type="molecule type" value="Transcribed_RNA"/>
</dbReference>
<dbReference type="Pfam" id="PF07648">
    <property type="entry name" value="Kazal_2"/>
    <property type="match status" value="3"/>
</dbReference>
<dbReference type="SUPFAM" id="SSF100895">
    <property type="entry name" value="Kazal-type serine protease inhibitors"/>
    <property type="match status" value="3"/>
</dbReference>
<dbReference type="AlphaFoldDB" id="A0A8D8YTV7"/>
<dbReference type="InterPro" id="IPR002350">
    <property type="entry name" value="Kazal_dom"/>
</dbReference>
<dbReference type="PROSITE" id="PS51465">
    <property type="entry name" value="KAZAL_2"/>
    <property type="match status" value="3"/>
</dbReference>
<dbReference type="EMBL" id="HBUF01392222">
    <property type="protein sequence ID" value="CAG6734302.1"/>
    <property type="molecule type" value="Transcribed_RNA"/>
</dbReference>
<evidence type="ECO:0000256" key="2">
    <source>
        <dbReference type="ARBA" id="ARBA00022737"/>
    </source>
</evidence>
<dbReference type="InterPro" id="IPR036773">
    <property type="entry name" value="TB_dom_sf"/>
</dbReference>
<evidence type="ECO:0000259" key="6">
    <source>
        <dbReference type="PROSITE" id="PS51364"/>
    </source>
</evidence>
<dbReference type="InterPro" id="IPR017878">
    <property type="entry name" value="TB_dom"/>
</dbReference>
<feature type="domain" description="TB" evidence="6">
    <location>
        <begin position="37"/>
        <end position="98"/>
    </location>
</feature>
<keyword evidence="1" id="KW-0732">Signal</keyword>
<evidence type="ECO:0000256" key="3">
    <source>
        <dbReference type="ARBA" id="ARBA00023157"/>
    </source>
</evidence>
<dbReference type="EMBL" id="HBUF01588451">
    <property type="protein sequence ID" value="CAG6772551.1"/>
    <property type="molecule type" value="Transcribed_RNA"/>
</dbReference>
<feature type="domain" description="Kazal-like" evidence="7">
    <location>
        <begin position="125"/>
        <end position="174"/>
    </location>
</feature>
<evidence type="ECO:0000259" key="7">
    <source>
        <dbReference type="PROSITE" id="PS51465"/>
    </source>
</evidence>
<dbReference type="Gene3D" id="3.30.60.30">
    <property type="match status" value="3"/>
</dbReference>
<name>A0A8D8YTV7_9HEMI</name>
<dbReference type="EMBL" id="HBUF01588447">
    <property type="protein sequence ID" value="CAG6772545.1"/>
    <property type="molecule type" value="Transcribed_RNA"/>
</dbReference>
<dbReference type="Pfam" id="PF21333">
    <property type="entry name" value="FST_N"/>
    <property type="match status" value="1"/>
</dbReference>
<dbReference type="EMBL" id="HBUF01292887">
    <property type="protein sequence ID" value="CAG6689555.1"/>
    <property type="molecule type" value="Transcribed_RNA"/>
</dbReference>
<feature type="domain" description="Kazal-like" evidence="7">
    <location>
        <begin position="199"/>
        <end position="250"/>
    </location>
</feature>
<dbReference type="CDD" id="cd00104">
    <property type="entry name" value="KAZAL_FS"/>
    <property type="match status" value="3"/>
</dbReference>
<dbReference type="EMBL" id="HBUF01588450">
    <property type="protein sequence ID" value="CAG6772549.1"/>
    <property type="molecule type" value="Transcribed_RNA"/>
</dbReference>
<accession>A0A8D8YTV7</accession>
<evidence type="ECO:0000256" key="4">
    <source>
        <dbReference type="ARBA" id="ARBA00023180"/>
    </source>
</evidence>
<keyword evidence="3" id="KW-1015">Disulfide bond</keyword>
<dbReference type="GO" id="GO:0050840">
    <property type="term" value="F:extracellular matrix binding"/>
    <property type="evidence" value="ECO:0007669"/>
    <property type="project" value="TreeGrafter"/>
</dbReference>
<dbReference type="EMBL" id="HBUF01292888">
    <property type="protein sequence ID" value="CAG6689556.1"/>
    <property type="molecule type" value="Transcribed_RNA"/>
</dbReference>
<dbReference type="InterPro" id="IPR003645">
    <property type="entry name" value="Fol_N"/>
</dbReference>
<dbReference type="PANTHER" id="PTHR13866">
    <property type="entry name" value="SPARC OSTEONECTIN"/>
    <property type="match status" value="1"/>
</dbReference>
<dbReference type="GO" id="GO:0005518">
    <property type="term" value="F:collagen binding"/>
    <property type="evidence" value="ECO:0007669"/>
    <property type="project" value="TreeGrafter"/>
</dbReference>
<dbReference type="EMBL" id="HBUF01050923">
    <property type="protein sequence ID" value="CAG6621740.1"/>
    <property type="molecule type" value="Transcribed_RNA"/>
</dbReference>
<dbReference type="PROSITE" id="PS51364">
    <property type="entry name" value="TB"/>
    <property type="match status" value="1"/>
</dbReference>
<evidence type="ECO:0000313" key="8">
    <source>
        <dbReference type="EMBL" id="CAG6734302.1"/>
    </source>
</evidence>
<sequence>MREVRALVDTIFSCFSFFLLVFFLVSSLLCGNSVEGGNCWAGMGQKGRCTELVSENMDREECCKVANGLGAAWSQEDMEPGTLFFWRVLGGGVECQPCKQSCDNIDCGEGKKCVIKKGIPKCICAPDCKQRGRHMRNPVCGTDARNYRTVCRLRKRACRKNELITVDYSGSCQIGSCDRVTCPSGKFCILDQNLIPHCARCIRHCITPSDESHQVCGTDGVTYRSPCHLREAACRKGRSIPIAYRGSCKPAATCANIQCLPGQTCLTDLRNGSPRCQTCSYPPSSCSHLQGNEGYLPPILCGSNHVTYPSWCQMKADECQHRIVIETKYSGPCHKSDRWKNSVHSNSVDDLTNNFNL</sequence>
<proteinExistence type="predicted"/>
<dbReference type="PANTHER" id="PTHR13866:SF29">
    <property type="entry name" value="FOLLISTATIN"/>
    <property type="match status" value="1"/>
</dbReference>
<dbReference type="EMBL" id="HBUF01392223">
    <property type="protein sequence ID" value="CAG6734303.1"/>
    <property type="molecule type" value="Transcribed_RNA"/>
</dbReference>
<dbReference type="GO" id="GO:0005509">
    <property type="term" value="F:calcium ion binding"/>
    <property type="evidence" value="ECO:0007669"/>
    <property type="project" value="TreeGrafter"/>
</dbReference>
<feature type="transmembrane region" description="Helical" evidence="5">
    <location>
        <begin position="7"/>
        <end position="29"/>
    </location>
</feature>
<dbReference type="EMBL" id="HBUF01588449">
    <property type="protein sequence ID" value="CAG6772548.1"/>
    <property type="molecule type" value="Transcribed_RNA"/>
</dbReference>
<evidence type="ECO:0000256" key="5">
    <source>
        <dbReference type="SAM" id="Phobius"/>
    </source>
</evidence>
<keyword evidence="5" id="KW-1133">Transmembrane helix</keyword>
<protein>
    <submittedName>
        <fullName evidence="8">Follistatin-A</fullName>
    </submittedName>
</protein>
<dbReference type="SMART" id="SM00274">
    <property type="entry name" value="FOLN"/>
    <property type="match status" value="3"/>
</dbReference>